<keyword evidence="4 7" id="KW-0456">Lyase</keyword>
<dbReference type="CDD" id="cd00419">
    <property type="entry name" value="Ferrochelatase_C"/>
    <property type="match status" value="1"/>
</dbReference>
<protein>
    <recommendedName>
        <fullName evidence="7">Ferrochelatase</fullName>
        <ecNumber evidence="7">4.98.1.1</ecNumber>
    </recommendedName>
    <alternativeName>
        <fullName evidence="7">Heme synthase</fullName>
    </alternativeName>
    <alternativeName>
        <fullName evidence="7">Protoheme ferro-lyase</fullName>
    </alternativeName>
</protein>
<evidence type="ECO:0000313" key="10">
    <source>
        <dbReference type="Proteomes" id="UP001595457"/>
    </source>
</evidence>
<evidence type="ECO:0000256" key="3">
    <source>
        <dbReference type="ARBA" id="ARBA00023133"/>
    </source>
</evidence>
<reference evidence="10" key="1">
    <citation type="journal article" date="2019" name="Int. J. Syst. Evol. Microbiol.">
        <title>The Global Catalogue of Microorganisms (GCM) 10K type strain sequencing project: providing services to taxonomists for standard genome sequencing and annotation.</title>
        <authorList>
            <consortium name="The Broad Institute Genomics Platform"/>
            <consortium name="The Broad Institute Genome Sequencing Center for Infectious Disease"/>
            <person name="Wu L."/>
            <person name="Ma J."/>
        </authorList>
    </citation>
    <scope>NUCLEOTIDE SEQUENCE [LARGE SCALE GENOMIC DNA]</scope>
    <source>
        <strain evidence="10">KCTC 62195</strain>
    </source>
</reference>
<dbReference type="InterPro" id="IPR001015">
    <property type="entry name" value="Ferrochelatase"/>
</dbReference>
<dbReference type="SUPFAM" id="SSF53800">
    <property type="entry name" value="Chelatase"/>
    <property type="match status" value="1"/>
</dbReference>
<comment type="catalytic activity">
    <reaction evidence="6">
        <text>Fe-coproporphyrin III + 2 H(+) = coproporphyrin III + Fe(2+)</text>
        <dbReference type="Rhea" id="RHEA:49572"/>
        <dbReference type="ChEBI" id="CHEBI:15378"/>
        <dbReference type="ChEBI" id="CHEBI:29033"/>
        <dbReference type="ChEBI" id="CHEBI:68438"/>
        <dbReference type="ChEBI" id="CHEBI:131725"/>
        <dbReference type="EC" id="4.99.1.9"/>
    </reaction>
    <physiologicalReaction direction="right-to-left" evidence="6">
        <dbReference type="Rhea" id="RHEA:49574"/>
    </physiologicalReaction>
</comment>
<feature type="binding site" evidence="7">
    <location>
        <position position="189"/>
    </location>
    <ligand>
        <name>Fe(2+)</name>
        <dbReference type="ChEBI" id="CHEBI:29033"/>
    </ligand>
</feature>
<dbReference type="PANTHER" id="PTHR11108:SF1">
    <property type="entry name" value="FERROCHELATASE, MITOCHONDRIAL"/>
    <property type="match status" value="1"/>
</dbReference>
<comment type="similarity">
    <text evidence="1 7 8">Belongs to the ferrochelatase family.</text>
</comment>
<name>A0ABV7AW38_9GAMM</name>
<comment type="subcellular location">
    <subcellularLocation>
        <location evidence="7">Cytoplasm</location>
    </subcellularLocation>
</comment>
<proteinExistence type="inferred from homology"/>
<dbReference type="Gene3D" id="3.40.50.1400">
    <property type="match status" value="2"/>
</dbReference>
<dbReference type="InterPro" id="IPR033644">
    <property type="entry name" value="Ferrochelatase_C"/>
</dbReference>
<dbReference type="CDD" id="cd03411">
    <property type="entry name" value="Ferrochelatase_N"/>
    <property type="match status" value="1"/>
</dbReference>
<accession>A0ABV7AW38</accession>
<comment type="pathway">
    <text evidence="7">Porphyrin-containing compound metabolism; protoheme biosynthesis; protoheme from protoporphyrin-IX: step 1/1.</text>
</comment>
<keyword evidence="7" id="KW-0479">Metal-binding</keyword>
<evidence type="ECO:0000256" key="8">
    <source>
        <dbReference type="RuleBase" id="RU004185"/>
    </source>
</evidence>
<gene>
    <name evidence="7 9" type="primary">hemH</name>
    <name evidence="9" type="ORF">ACFOJE_13800</name>
</gene>
<evidence type="ECO:0000313" key="9">
    <source>
        <dbReference type="EMBL" id="MFC2973278.1"/>
    </source>
</evidence>
<dbReference type="HAMAP" id="MF_00323">
    <property type="entry name" value="Ferrochelatase"/>
    <property type="match status" value="1"/>
</dbReference>
<keyword evidence="10" id="KW-1185">Reference proteome</keyword>
<dbReference type="PANTHER" id="PTHR11108">
    <property type="entry name" value="FERROCHELATASE"/>
    <property type="match status" value="1"/>
</dbReference>
<comment type="catalytic activity">
    <reaction evidence="7">
        <text>heme b + 2 H(+) = protoporphyrin IX + Fe(2+)</text>
        <dbReference type="Rhea" id="RHEA:22584"/>
        <dbReference type="ChEBI" id="CHEBI:15378"/>
        <dbReference type="ChEBI" id="CHEBI:29033"/>
        <dbReference type="ChEBI" id="CHEBI:57306"/>
        <dbReference type="ChEBI" id="CHEBI:60344"/>
        <dbReference type="EC" id="4.98.1.1"/>
    </reaction>
</comment>
<keyword evidence="2 7" id="KW-0408">Iron</keyword>
<comment type="function">
    <text evidence="7">Catalyzes the ferrous insertion into protoporphyrin IX.</text>
</comment>
<organism evidence="9 10">
    <name type="scientific">Azotobacter bryophylli</name>
    <dbReference type="NCBI Taxonomy" id="1986537"/>
    <lineage>
        <taxon>Bacteria</taxon>
        <taxon>Pseudomonadati</taxon>
        <taxon>Pseudomonadota</taxon>
        <taxon>Gammaproteobacteria</taxon>
        <taxon>Pseudomonadales</taxon>
        <taxon>Pseudomonadaceae</taxon>
        <taxon>Azotobacter</taxon>
    </lineage>
</organism>
<keyword evidence="3 7" id="KW-0350">Heme biosynthesis</keyword>
<dbReference type="EC" id="4.98.1.1" evidence="7"/>
<dbReference type="EMBL" id="JBHRSJ010000029">
    <property type="protein sequence ID" value="MFC2973278.1"/>
    <property type="molecule type" value="Genomic_DNA"/>
</dbReference>
<dbReference type="Pfam" id="PF00762">
    <property type="entry name" value="Ferrochelatase"/>
    <property type="match status" value="1"/>
</dbReference>
<evidence type="ECO:0000256" key="6">
    <source>
        <dbReference type="ARBA" id="ARBA00024536"/>
    </source>
</evidence>
<evidence type="ECO:0000256" key="7">
    <source>
        <dbReference type="HAMAP-Rule" id="MF_00323"/>
    </source>
</evidence>
<dbReference type="InterPro" id="IPR033659">
    <property type="entry name" value="Ferrochelatase_N"/>
</dbReference>
<dbReference type="NCBIfam" id="TIGR00109">
    <property type="entry name" value="hemH"/>
    <property type="match status" value="1"/>
</dbReference>
<keyword evidence="5 7" id="KW-0627">Porphyrin biosynthesis</keyword>
<sequence>MTDKALLLVNLGSPASTEVADVRRYLDQFLMDPYVIDLPWPLRRLLVSLILRRRPAQSAHAYASIWWPEGSPLVEISRRLHRAVIPHWPHGPVELAMRYGEPSIEGALLRLAGQGISHVVLAPLYPQFADSTLTTVVEEARRVIRQQELDLELSVLPPFYDQPEYLDALLARARPYLEQGFDHLLLSFHGLPERHLHKRDASGAHCLKGAECCRRAEGSVLEGCYRAQCLRTAHGFAERAGLGPQRWSLSFQSRLGRAKWIEPYTEARLDELAAEGVKKLLVMCPAFVADCLETLEEIGQRGREQFLAAGGEEFVLIPCLNDDPAWAQALVQLCQRAPVEL</sequence>
<keyword evidence="7" id="KW-0963">Cytoplasm</keyword>
<evidence type="ECO:0000256" key="1">
    <source>
        <dbReference type="ARBA" id="ARBA00007718"/>
    </source>
</evidence>
<evidence type="ECO:0000256" key="4">
    <source>
        <dbReference type="ARBA" id="ARBA00023239"/>
    </source>
</evidence>
<feature type="binding site" evidence="7">
    <location>
        <position position="293"/>
    </location>
    <ligand>
        <name>Fe(2+)</name>
        <dbReference type="ChEBI" id="CHEBI:29033"/>
    </ligand>
</feature>
<evidence type="ECO:0000256" key="5">
    <source>
        <dbReference type="ARBA" id="ARBA00023244"/>
    </source>
</evidence>
<dbReference type="Proteomes" id="UP001595457">
    <property type="component" value="Unassembled WGS sequence"/>
</dbReference>
<dbReference type="RefSeq" id="WP_377814960.1">
    <property type="nucleotide sequence ID" value="NZ_JBHRSJ010000029.1"/>
</dbReference>
<evidence type="ECO:0000256" key="2">
    <source>
        <dbReference type="ARBA" id="ARBA00023004"/>
    </source>
</evidence>
<comment type="caution">
    <text evidence="9">The sequence shown here is derived from an EMBL/GenBank/DDBJ whole genome shotgun (WGS) entry which is preliminary data.</text>
</comment>